<proteinExistence type="predicted"/>
<organism evidence="1 2">
    <name type="scientific">Streptomyces citrinus</name>
    <dbReference type="NCBI Taxonomy" id="3118173"/>
    <lineage>
        <taxon>Bacteria</taxon>
        <taxon>Bacillati</taxon>
        <taxon>Actinomycetota</taxon>
        <taxon>Actinomycetes</taxon>
        <taxon>Kitasatosporales</taxon>
        <taxon>Streptomycetaceae</taxon>
        <taxon>Streptomyces</taxon>
    </lineage>
</organism>
<evidence type="ECO:0000313" key="1">
    <source>
        <dbReference type="EMBL" id="WWQ68216.1"/>
    </source>
</evidence>
<evidence type="ECO:0000313" key="2">
    <source>
        <dbReference type="Proteomes" id="UP001432251"/>
    </source>
</evidence>
<name>A0ACD5AM03_9ACTN</name>
<dbReference type="Proteomes" id="UP001432251">
    <property type="component" value="Chromosome"/>
</dbReference>
<keyword evidence="2" id="KW-1185">Reference proteome</keyword>
<gene>
    <name evidence="1" type="ORF">V2W30_36060</name>
</gene>
<dbReference type="EMBL" id="CP146022">
    <property type="protein sequence ID" value="WWQ68216.1"/>
    <property type="molecule type" value="Genomic_DNA"/>
</dbReference>
<sequence length="115" mass="12629">MAVGVFAGIPVRDYKSAVEWYTRLLGKEPAFFPNDVEAVWRLAEDLYVYVIVDAARAGGGVGMIWLDDPASEVERIAERGLRPVDVERHDNVCKWVFHDADGNETGIGGEVAPAP</sequence>
<protein>
    <submittedName>
        <fullName evidence="1">VOC family protein</fullName>
    </submittedName>
</protein>
<accession>A0ACD5AM03</accession>
<reference evidence="1" key="1">
    <citation type="journal article" date="2025" name="Int. J. Syst. Evol. Microbiol.">
        <title>Streptomyces citrinus sp. nov., with yellow diffusible pigment.</title>
        <authorList>
            <person name="He Y."/>
            <person name="Yang E."/>
            <person name="Xu J."/>
            <person name="Sun Y."/>
            <person name="Sun L."/>
        </authorList>
    </citation>
    <scope>NUCLEOTIDE SEQUENCE</scope>
    <source>
        <strain evidence="1">Q6</strain>
    </source>
</reference>